<feature type="domain" description="CheR-type methyltransferase" evidence="6">
    <location>
        <begin position="5"/>
        <end position="259"/>
    </location>
</feature>
<dbReference type="Pfam" id="PF01739">
    <property type="entry name" value="CheR"/>
    <property type="match status" value="1"/>
</dbReference>
<keyword evidence="4" id="KW-0808">Transferase</keyword>
<name>A0A918KL71_9PROT</name>
<dbReference type="PANTHER" id="PTHR24422:SF21">
    <property type="entry name" value="CHEMOTAXIS PROTEIN METHYLTRANSFERASE 1"/>
    <property type="match status" value="1"/>
</dbReference>
<evidence type="ECO:0000256" key="5">
    <source>
        <dbReference type="ARBA" id="ARBA00022691"/>
    </source>
</evidence>
<protein>
    <recommendedName>
        <fullName evidence="2">protein-glutamate O-methyltransferase</fullName>
        <ecNumber evidence="2">2.1.1.80</ecNumber>
    </recommendedName>
</protein>
<dbReference type="GO" id="GO:0032259">
    <property type="term" value="P:methylation"/>
    <property type="evidence" value="ECO:0007669"/>
    <property type="project" value="UniProtKB-KW"/>
</dbReference>
<evidence type="ECO:0000256" key="3">
    <source>
        <dbReference type="ARBA" id="ARBA00022603"/>
    </source>
</evidence>
<dbReference type="GO" id="GO:0008983">
    <property type="term" value="F:protein-glutamate O-methyltransferase activity"/>
    <property type="evidence" value="ECO:0007669"/>
    <property type="project" value="UniProtKB-EC"/>
</dbReference>
<dbReference type="SMART" id="SM00138">
    <property type="entry name" value="MeTrc"/>
    <property type="match status" value="1"/>
</dbReference>
<proteinExistence type="predicted"/>
<dbReference type="Gene3D" id="1.10.155.10">
    <property type="entry name" value="Chemotaxis receptor methyltransferase CheR, N-terminal domain"/>
    <property type="match status" value="1"/>
</dbReference>
<dbReference type="AlphaFoldDB" id="A0A918KL71"/>
<organism evidence="7 8">
    <name type="scientific">Litorimonas cladophorae</name>
    <dbReference type="NCBI Taxonomy" id="1220491"/>
    <lineage>
        <taxon>Bacteria</taxon>
        <taxon>Pseudomonadati</taxon>
        <taxon>Pseudomonadota</taxon>
        <taxon>Alphaproteobacteria</taxon>
        <taxon>Maricaulales</taxon>
        <taxon>Robiginitomaculaceae</taxon>
    </lineage>
</organism>
<keyword evidence="8" id="KW-1185">Reference proteome</keyword>
<evidence type="ECO:0000256" key="4">
    <source>
        <dbReference type="ARBA" id="ARBA00022679"/>
    </source>
</evidence>
<dbReference type="RefSeq" id="WP_189583519.1">
    <property type="nucleotide sequence ID" value="NZ_BMYV01000001.1"/>
</dbReference>
<keyword evidence="3 7" id="KW-0489">Methyltransferase</keyword>
<evidence type="ECO:0000256" key="1">
    <source>
        <dbReference type="ARBA" id="ARBA00001541"/>
    </source>
</evidence>
<comment type="catalytic activity">
    <reaction evidence="1">
        <text>L-glutamyl-[protein] + S-adenosyl-L-methionine = [protein]-L-glutamate 5-O-methyl ester + S-adenosyl-L-homocysteine</text>
        <dbReference type="Rhea" id="RHEA:24452"/>
        <dbReference type="Rhea" id="RHEA-COMP:10208"/>
        <dbReference type="Rhea" id="RHEA-COMP:10311"/>
        <dbReference type="ChEBI" id="CHEBI:29973"/>
        <dbReference type="ChEBI" id="CHEBI:57856"/>
        <dbReference type="ChEBI" id="CHEBI:59789"/>
        <dbReference type="ChEBI" id="CHEBI:82795"/>
        <dbReference type="EC" id="2.1.1.80"/>
    </reaction>
</comment>
<dbReference type="InterPro" id="IPR036804">
    <property type="entry name" value="CheR_N_sf"/>
</dbReference>
<evidence type="ECO:0000256" key="2">
    <source>
        <dbReference type="ARBA" id="ARBA00012534"/>
    </source>
</evidence>
<keyword evidence="5" id="KW-0949">S-adenosyl-L-methionine</keyword>
<evidence type="ECO:0000259" key="6">
    <source>
        <dbReference type="PROSITE" id="PS50123"/>
    </source>
</evidence>
<dbReference type="Proteomes" id="UP000600865">
    <property type="component" value="Unassembled WGS sequence"/>
</dbReference>
<reference evidence="7 8" key="1">
    <citation type="journal article" date="2014" name="Int. J. Syst. Evol. Microbiol.">
        <title>Complete genome sequence of Corynebacterium casei LMG S-19264T (=DSM 44701T), isolated from a smear-ripened cheese.</title>
        <authorList>
            <consortium name="US DOE Joint Genome Institute (JGI-PGF)"/>
            <person name="Walter F."/>
            <person name="Albersmeier A."/>
            <person name="Kalinowski J."/>
            <person name="Ruckert C."/>
        </authorList>
    </citation>
    <scope>NUCLEOTIDE SEQUENCE [LARGE SCALE GENOMIC DNA]</scope>
    <source>
        <strain evidence="7 8">KCTC 23968</strain>
    </source>
</reference>
<sequence length="315" mass="35368">MSAAARHGALSLAPTYYDALRRLTLELAGINLGANHAFLVETRLARLARDEGYESLDAMVNELFQTGGSRLAIQVVSALTERDTHFFKDKTAFKRLREIVLPDLHHKRGGGRIRILSFGCASGQEPYGMAMVLDQMRDELAGMKVDIVGADYPSQALERAREGRYTHFDVQRGLPIRDLVKYFEPDNADWVIKDSIREQVEFRDIHLLSKLDSLQDFHAVMFCGSLPHYSAPARVRVLRGLSGLVKENGYLILGEGESLSQMNFGFNRATSEPGLYKKREVVLEPEIDPTIKVPNGRTTFDKTTKVAKSLKRKDT</sequence>
<dbReference type="InterPro" id="IPR029063">
    <property type="entry name" value="SAM-dependent_MTases_sf"/>
</dbReference>
<dbReference type="PANTHER" id="PTHR24422">
    <property type="entry name" value="CHEMOTAXIS PROTEIN METHYLTRANSFERASE"/>
    <property type="match status" value="1"/>
</dbReference>
<dbReference type="PRINTS" id="PR00996">
    <property type="entry name" value="CHERMTFRASE"/>
</dbReference>
<accession>A0A918KL71</accession>
<dbReference type="SUPFAM" id="SSF47757">
    <property type="entry name" value="Chemotaxis receptor methyltransferase CheR, N-terminal domain"/>
    <property type="match status" value="1"/>
</dbReference>
<dbReference type="EC" id="2.1.1.80" evidence="2"/>
<dbReference type="EMBL" id="BMYV01000001">
    <property type="protein sequence ID" value="GGX65781.1"/>
    <property type="molecule type" value="Genomic_DNA"/>
</dbReference>
<dbReference type="InterPro" id="IPR000780">
    <property type="entry name" value="CheR_MeTrfase"/>
</dbReference>
<dbReference type="Gene3D" id="3.40.50.150">
    <property type="entry name" value="Vaccinia Virus protein VP39"/>
    <property type="match status" value="1"/>
</dbReference>
<dbReference type="InterPro" id="IPR022642">
    <property type="entry name" value="CheR_C"/>
</dbReference>
<dbReference type="InterPro" id="IPR050903">
    <property type="entry name" value="Bact_Chemotaxis_MeTrfase"/>
</dbReference>
<evidence type="ECO:0000313" key="8">
    <source>
        <dbReference type="Proteomes" id="UP000600865"/>
    </source>
</evidence>
<gene>
    <name evidence="7" type="primary">cheR1</name>
    <name evidence="7" type="ORF">GCM10011309_15060</name>
</gene>
<evidence type="ECO:0000313" key="7">
    <source>
        <dbReference type="EMBL" id="GGX65781.1"/>
    </source>
</evidence>
<dbReference type="SUPFAM" id="SSF53335">
    <property type="entry name" value="S-adenosyl-L-methionine-dependent methyltransferases"/>
    <property type="match status" value="1"/>
</dbReference>
<comment type="caution">
    <text evidence="7">The sequence shown here is derived from an EMBL/GenBank/DDBJ whole genome shotgun (WGS) entry which is preliminary data.</text>
</comment>
<dbReference type="PROSITE" id="PS50123">
    <property type="entry name" value="CHER"/>
    <property type="match status" value="1"/>
</dbReference>